<keyword evidence="5" id="KW-0676">Redox-active center</keyword>
<feature type="domain" description="Thioredoxin-like fold" evidence="8">
    <location>
        <begin position="107"/>
        <end position="266"/>
    </location>
</feature>
<feature type="compositionally biased region" description="Low complexity" evidence="6">
    <location>
        <begin position="19"/>
        <end position="28"/>
    </location>
</feature>
<evidence type="ECO:0000256" key="3">
    <source>
        <dbReference type="ARBA" id="ARBA00023002"/>
    </source>
</evidence>
<keyword evidence="4" id="KW-1015">Disulfide bond</keyword>
<evidence type="ECO:0000259" key="8">
    <source>
        <dbReference type="Pfam" id="PF13462"/>
    </source>
</evidence>
<dbReference type="GO" id="GO:0016491">
    <property type="term" value="F:oxidoreductase activity"/>
    <property type="evidence" value="ECO:0007669"/>
    <property type="project" value="UniProtKB-KW"/>
</dbReference>
<sequence>MNAAKRPNRNEAREKARQQARSLSAQSSARDKRGRLLTQIGLGIAAVTVIGILAAVILEGTKPAGPGPLNMASDGIKIGAEYKAVKTDALPADAKPVATPENSADIVDITIFVDFLCPICGEFEAVNGASINDLVARGSATIEIHPLAFLDNLSQGTQYSTRAANAIACLANYVPDSVLEMNNELFANQPAENTPGLSDEQIIALAEKVGANEQAIACIEDQDFKSWVGASTARAMGGTLAINNLDPSFTKISGTPTVLINGVPFKYSYPFNNEEFLSAILAAAGQ</sequence>
<keyword evidence="7" id="KW-1133">Transmembrane helix</keyword>
<evidence type="ECO:0000313" key="9">
    <source>
        <dbReference type="EMBL" id="CAB4585421.1"/>
    </source>
</evidence>
<dbReference type="PANTHER" id="PTHR13887:SF14">
    <property type="entry name" value="DISULFIDE BOND FORMATION PROTEIN D"/>
    <property type="match status" value="1"/>
</dbReference>
<evidence type="ECO:0000256" key="7">
    <source>
        <dbReference type="SAM" id="Phobius"/>
    </source>
</evidence>
<keyword evidence="2" id="KW-0732">Signal</keyword>
<feature type="region of interest" description="Disordered" evidence="6">
    <location>
        <begin position="1"/>
        <end position="28"/>
    </location>
</feature>
<comment type="similarity">
    <text evidence="1">Belongs to the thioredoxin family. DsbA subfamily.</text>
</comment>
<dbReference type="InterPro" id="IPR012336">
    <property type="entry name" value="Thioredoxin-like_fold"/>
</dbReference>
<proteinExistence type="inferred from homology"/>
<evidence type="ECO:0000256" key="6">
    <source>
        <dbReference type="SAM" id="MobiDB-lite"/>
    </source>
</evidence>
<accession>A0A6J6F999</accession>
<keyword evidence="3" id="KW-0560">Oxidoreductase</keyword>
<feature type="transmembrane region" description="Helical" evidence="7">
    <location>
        <begin position="36"/>
        <end position="58"/>
    </location>
</feature>
<dbReference type="CDD" id="cd02972">
    <property type="entry name" value="DsbA_family"/>
    <property type="match status" value="1"/>
</dbReference>
<gene>
    <name evidence="9" type="ORF">UFOPK1788_00186</name>
</gene>
<protein>
    <submittedName>
        <fullName evidence="9">Unannotated protein</fullName>
    </submittedName>
</protein>
<evidence type="ECO:0000256" key="5">
    <source>
        <dbReference type="ARBA" id="ARBA00023284"/>
    </source>
</evidence>
<organism evidence="9">
    <name type="scientific">freshwater metagenome</name>
    <dbReference type="NCBI Taxonomy" id="449393"/>
    <lineage>
        <taxon>unclassified sequences</taxon>
        <taxon>metagenomes</taxon>
        <taxon>ecological metagenomes</taxon>
    </lineage>
</organism>
<keyword evidence="7" id="KW-0812">Transmembrane</keyword>
<evidence type="ECO:0000256" key="1">
    <source>
        <dbReference type="ARBA" id="ARBA00005791"/>
    </source>
</evidence>
<reference evidence="9" key="1">
    <citation type="submission" date="2020-05" db="EMBL/GenBank/DDBJ databases">
        <authorList>
            <person name="Chiriac C."/>
            <person name="Salcher M."/>
            <person name="Ghai R."/>
            <person name="Kavagutti S V."/>
        </authorList>
    </citation>
    <scope>NUCLEOTIDE SEQUENCE</scope>
</reference>
<dbReference type="SUPFAM" id="SSF52833">
    <property type="entry name" value="Thioredoxin-like"/>
    <property type="match status" value="1"/>
</dbReference>
<dbReference type="Pfam" id="PF13462">
    <property type="entry name" value="Thioredoxin_4"/>
    <property type="match status" value="1"/>
</dbReference>
<evidence type="ECO:0000256" key="2">
    <source>
        <dbReference type="ARBA" id="ARBA00022729"/>
    </source>
</evidence>
<name>A0A6J6F999_9ZZZZ</name>
<evidence type="ECO:0000256" key="4">
    <source>
        <dbReference type="ARBA" id="ARBA00023157"/>
    </source>
</evidence>
<dbReference type="Gene3D" id="3.40.30.10">
    <property type="entry name" value="Glutaredoxin"/>
    <property type="match status" value="1"/>
</dbReference>
<dbReference type="AlphaFoldDB" id="A0A6J6F999"/>
<keyword evidence="7" id="KW-0472">Membrane</keyword>
<feature type="compositionally biased region" description="Basic and acidic residues" evidence="6">
    <location>
        <begin position="8"/>
        <end position="17"/>
    </location>
</feature>
<dbReference type="InterPro" id="IPR036249">
    <property type="entry name" value="Thioredoxin-like_sf"/>
</dbReference>
<dbReference type="EMBL" id="CAEZUE010000011">
    <property type="protein sequence ID" value="CAB4585421.1"/>
    <property type="molecule type" value="Genomic_DNA"/>
</dbReference>
<dbReference type="PANTHER" id="PTHR13887">
    <property type="entry name" value="GLUTATHIONE S-TRANSFERASE KAPPA"/>
    <property type="match status" value="1"/>
</dbReference>